<dbReference type="VEuPathDB" id="FungiDB:SPRG_02459"/>
<feature type="site" description="Transition state stabilizer" evidence="10">
    <location>
        <position position="154"/>
    </location>
</feature>
<dbReference type="Proteomes" id="UP000030745">
    <property type="component" value="Unassembled WGS sequence"/>
</dbReference>
<keyword evidence="2 9" id="KW-0479">Metal-binding</keyword>
<feature type="active site" evidence="8">
    <location>
        <position position="113"/>
    </location>
</feature>
<evidence type="ECO:0000256" key="11">
    <source>
        <dbReference type="PROSITE-ProRule" id="PRU01343"/>
    </source>
</evidence>
<feature type="binding site" evidence="9">
    <location>
        <position position="39"/>
    </location>
    <ligand>
        <name>Mg(2+)</name>
        <dbReference type="ChEBI" id="CHEBI:18420"/>
        <label>1</label>
    </ligand>
</feature>
<dbReference type="OrthoDB" id="59648at2759"/>
<dbReference type="GO" id="GO:0003906">
    <property type="term" value="F:DNA-(apurinic or apyrimidinic site) endonuclease activity"/>
    <property type="evidence" value="ECO:0007669"/>
    <property type="project" value="TreeGrafter"/>
</dbReference>
<dbReference type="InterPro" id="IPR004808">
    <property type="entry name" value="AP_endonuc_1"/>
</dbReference>
<sequence length="434" mass="47631">MKLLCWNINGLRANLGKTPGQSFAGFLDACDADVLCFQETKLTRAEMTSELACPPGYDAFYSFAKHKKGYSGVATLVRHGRLATVAAETSACPFHEGRIVRTEHPTFVLINVYCPAHGGHLERKLAFHEFLLGYVAATKAAHLDKPLILVGDLNVIHKPLDDCGAYEPSEVTAWLDMLLATMDLTDAFRQLHPMREKAYTCWRALTGARETNYGVRLDYILLDSRLGSALTSCDVWQEKEGSDHCPVLATLSLAFPASHVIAPTTVPSCAKFYPEFAGKQTSIQRFLRGSTTPLPAMKKTTTGWQQQTFRAFLTTAPRASEATSAPMSVESIETLTEYKAVAQSWKTLLPGKPPPPPLCSGHRQPALLRTVLKRNDNYGRKFFICAKPEGAPGDVKGRCNFFQWHGDVKKPSPVAVVGTSSDAKRFKAAPPDAI</sequence>
<feature type="site" description="Important for catalytic activity" evidence="10">
    <location>
        <position position="218"/>
    </location>
</feature>
<keyword evidence="12" id="KW-0227">DNA damage</keyword>
<dbReference type="GO" id="GO:0008311">
    <property type="term" value="F:double-stranded DNA 3'-5' DNA exonuclease activity"/>
    <property type="evidence" value="ECO:0007669"/>
    <property type="project" value="TreeGrafter"/>
</dbReference>
<dbReference type="RefSeq" id="XP_012196425.1">
    <property type="nucleotide sequence ID" value="XM_012341035.1"/>
</dbReference>
<dbReference type="SUPFAM" id="SSF56219">
    <property type="entry name" value="DNase I-like"/>
    <property type="match status" value="1"/>
</dbReference>
<dbReference type="GO" id="GO:0006284">
    <property type="term" value="P:base-excision repair"/>
    <property type="evidence" value="ECO:0007669"/>
    <property type="project" value="TreeGrafter"/>
</dbReference>
<dbReference type="EC" id="3.1.-.-" evidence="12"/>
<evidence type="ECO:0000313" key="14">
    <source>
        <dbReference type="EMBL" id="KDO32761.1"/>
    </source>
</evidence>
<evidence type="ECO:0000256" key="3">
    <source>
        <dbReference type="ARBA" id="ARBA00022771"/>
    </source>
</evidence>
<dbReference type="PROSITE" id="PS51435">
    <property type="entry name" value="AP_NUCLEASE_F1_4"/>
    <property type="match status" value="1"/>
</dbReference>
<gene>
    <name evidence="14" type="ORF">SPRG_02459</name>
</gene>
<keyword evidence="12" id="KW-0234">DNA repair</keyword>
<feature type="site" description="Interaction with DNA substrate" evidence="10">
    <location>
        <position position="244"/>
    </location>
</feature>
<evidence type="ECO:0000256" key="5">
    <source>
        <dbReference type="ARBA" id="ARBA00022833"/>
    </source>
</evidence>
<dbReference type="GO" id="GO:0008081">
    <property type="term" value="F:phosphoric diester hydrolase activity"/>
    <property type="evidence" value="ECO:0007669"/>
    <property type="project" value="TreeGrafter"/>
</dbReference>
<reference evidence="14 15" key="1">
    <citation type="journal article" date="2013" name="PLoS Genet.">
        <title>Distinctive expansion of potential virulence genes in the genome of the oomycete fish pathogen Saprolegnia parasitica.</title>
        <authorList>
            <person name="Jiang R.H."/>
            <person name="de Bruijn I."/>
            <person name="Haas B.J."/>
            <person name="Belmonte R."/>
            <person name="Lobach L."/>
            <person name="Christie J."/>
            <person name="van den Ackerveken G."/>
            <person name="Bottin A."/>
            <person name="Bulone V."/>
            <person name="Diaz-Moreno S.M."/>
            <person name="Dumas B."/>
            <person name="Fan L."/>
            <person name="Gaulin E."/>
            <person name="Govers F."/>
            <person name="Grenville-Briggs L.J."/>
            <person name="Horner N.R."/>
            <person name="Levin J.Z."/>
            <person name="Mammella M."/>
            <person name="Meijer H.J."/>
            <person name="Morris P."/>
            <person name="Nusbaum C."/>
            <person name="Oome S."/>
            <person name="Phillips A.J."/>
            <person name="van Rooyen D."/>
            <person name="Rzeszutek E."/>
            <person name="Saraiva M."/>
            <person name="Secombes C.J."/>
            <person name="Seidl M.F."/>
            <person name="Snel B."/>
            <person name="Stassen J.H."/>
            <person name="Sykes S."/>
            <person name="Tripathy S."/>
            <person name="van den Berg H."/>
            <person name="Vega-Arreguin J.C."/>
            <person name="Wawra S."/>
            <person name="Young S.K."/>
            <person name="Zeng Q."/>
            <person name="Dieguez-Uribeondo J."/>
            <person name="Russ C."/>
            <person name="Tyler B.M."/>
            <person name="van West P."/>
        </authorList>
    </citation>
    <scope>NUCLEOTIDE SEQUENCE [LARGE SCALE GENOMIC DNA]</scope>
    <source>
        <strain evidence="14 15">CBS 223.65</strain>
    </source>
</reference>
<evidence type="ECO:0000256" key="2">
    <source>
        <dbReference type="ARBA" id="ARBA00022723"/>
    </source>
</evidence>
<keyword evidence="5" id="KW-0862">Zinc</keyword>
<protein>
    <recommendedName>
        <fullName evidence="12">DNA-(apurinic or apyrimidinic site) endonuclease</fullName>
        <ecNumber evidence="12">3.1.-.-</ecNumber>
    </recommendedName>
</protein>
<comment type="similarity">
    <text evidence="1 12">Belongs to the DNA repair enzymes AP/ExoA family.</text>
</comment>
<evidence type="ECO:0000259" key="13">
    <source>
        <dbReference type="PROSITE" id="PS51999"/>
    </source>
</evidence>
<name>A0A067D204_SAPPC</name>
<comment type="cofactor">
    <cofactor evidence="9 12">
        <name>Mg(2+)</name>
        <dbReference type="ChEBI" id="CHEBI:18420"/>
    </cofactor>
    <cofactor evidence="9 12">
        <name>Mn(2+)</name>
        <dbReference type="ChEBI" id="CHEBI:29035"/>
    </cofactor>
    <text evidence="9 12">Probably binds two magnesium or manganese ions per subunit.</text>
</comment>
<proteinExistence type="inferred from homology"/>
<keyword evidence="7" id="KW-0539">Nucleus</keyword>
<evidence type="ECO:0000256" key="12">
    <source>
        <dbReference type="RuleBase" id="RU362131"/>
    </source>
</evidence>
<keyword evidence="6 9" id="KW-0460">Magnesium</keyword>
<dbReference type="PANTHER" id="PTHR22748:SF4">
    <property type="entry name" value="DNA-(APURINIC OR APYRIMIDINIC SITE) ENDONUCLEASE 2"/>
    <property type="match status" value="1"/>
</dbReference>
<evidence type="ECO:0000256" key="10">
    <source>
        <dbReference type="PIRSR" id="PIRSR604808-3"/>
    </source>
</evidence>
<evidence type="ECO:0000313" key="15">
    <source>
        <dbReference type="Proteomes" id="UP000030745"/>
    </source>
</evidence>
<feature type="binding site" evidence="9">
    <location>
        <position position="7"/>
    </location>
    <ligand>
        <name>Mg(2+)</name>
        <dbReference type="ChEBI" id="CHEBI:18420"/>
        <label>1</label>
    </ligand>
</feature>
<evidence type="ECO:0000256" key="8">
    <source>
        <dbReference type="PIRSR" id="PIRSR604808-1"/>
    </source>
</evidence>
<keyword evidence="9" id="KW-0464">Manganese</keyword>
<dbReference type="GO" id="GO:0005634">
    <property type="term" value="C:nucleus"/>
    <property type="evidence" value="ECO:0007669"/>
    <property type="project" value="TreeGrafter"/>
</dbReference>
<dbReference type="Gene3D" id="3.60.10.10">
    <property type="entry name" value="Endonuclease/exonuclease/phosphatase"/>
    <property type="match status" value="1"/>
</dbReference>
<dbReference type="InterPro" id="IPR005135">
    <property type="entry name" value="Endo/exonuclease/phosphatase"/>
</dbReference>
<keyword evidence="4" id="KW-0378">Hydrolase</keyword>
<evidence type="ECO:0000256" key="9">
    <source>
        <dbReference type="PIRSR" id="PIRSR604808-2"/>
    </source>
</evidence>
<feature type="active site" description="Proton acceptor" evidence="8">
    <location>
        <position position="244"/>
    </location>
</feature>
<dbReference type="PANTHER" id="PTHR22748">
    <property type="entry name" value="AP ENDONUCLEASE"/>
    <property type="match status" value="1"/>
</dbReference>
<accession>A0A067D204</accession>
<dbReference type="STRING" id="695850.A0A067D204"/>
<evidence type="ECO:0000256" key="7">
    <source>
        <dbReference type="ARBA" id="ARBA00023242"/>
    </source>
</evidence>
<dbReference type="GeneID" id="24125014"/>
<dbReference type="Pfam" id="PF06839">
    <property type="entry name" value="Zn_ribbon_GRF"/>
    <property type="match status" value="1"/>
</dbReference>
<dbReference type="InterPro" id="IPR010666">
    <property type="entry name" value="Znf_GRF"/>
</dbReference>
<keyword evidence="15" id="KW-1185">Reference proteome</keyword>
<feature type="binding site" evidence="9">
    <location>
        <position position="154"/>
    </location>
    <ligand>
        <name>Mg(2+)</name>
        <dbReference type="ChEBI" id="CHEBI:18420"/>
        <label>1</label>
    </ligand>
</feature>
<dbReference type="PROSITE" id="PS51999">
    <property type="entry name" value="ZF_GRF"/>
    <property type="match status" value="1"/>
</dbReference>
<dbReference type="InterPro" id="IPR036691">
    <property type="entry name" value="Endo/exonu/phosph_ase_sf"/>
</dbReference>
<evidence type="ECO:0000256" key="4">
    <source>
        <dbReference type="ARBA" id="ARBA00022801"/>
    </source>
</evidence>
<feature type="active site" description="Proton donor/acceptor" evidence="8">
    <location>
        <position position="152"/>
    </location>
</feature>
<evidence type="ECO:0000256" key="6">
    <source>
        <dbReference type="ARBA" id="ARBA00022842"/>
    </source>
</evidence>
<feature type="domain" description="GRF-type" evidence="13">
    <location>
        <begin position="359"/>
        <end position="408"/>
    </location>
</feature>
<dbReference type="AlphaFoldDB" id="A0A067D204"/>
<dbReference type="EMBL" id="KK583194">
    <property type="protein sequence ID" value="KDO32761.1"/>
    <property type="molecule type" value="Genomic_DNA"/>
</dbReference>
<feature type="binding site" evidence="9">
    <location>
        <position position="243"/>
    </location>
    <ligand>
        <name>Mg(2+)</name>
        <dbReference type="ChEBI" id="CHEBI:18420"/>
        <label>1</label>
    </ligand>
</feature>
<feature type="binding site" evidence="9">
    <location>
        <position position="152"/>
    </location>
    <ligand>
        <name>Mg(2+)</name>
        <dbReference type="ChEBI" id="CHEBI:18420"/>
        <label>1</label>
    </ligand>
</feature>
<dbReference type="KEGG" id="spar:SPRG_02459"/>
<evidence type="ECO:0000256" key="1">
    <source>
        <dbReference type="ARBA" id="ARBA00007092"/>
    </source>
</evidence>
<feature type="binding site" evidence="9">
    <location>
        <position position="244"/>
    </location>
    <ligand>
        <name>Mg(2+)</name>
        <dbReference type="ChEBI" id="CHEBI:18420"/>
        <label>1</label>
    </ligand>
</feature>
<dbReference type="OMA" id="YTVWNTL"/>
<dbReference type="GO" id="GO:0008270">
    <property type="term" value="F:zinc ion binding"/>
    <property type="evidence" value="ECO:0007669"/>
    <property type="project" value="UniProtKB-KW"/>
</dbReference>
<dbReference type="Pfam" id="PF03372">
    <property type="entry name" value="Exo_endo_phos"/>
    <property type="match status" value="1"/>
</dbReference>
<organism evidence="14 15">
    <name type="scientific">Saprolegnia parasitica (strain CBS 223.65)</name>
    <dbReference type="NCBI Taxonomy" id="695850"/>
    <lineage>
        <taxon>Eukaryota</taxon>
        <taxon>Sar</taxon>
        <taxon>Stramenopiles</taxon>
        <taxon>Oomycota</taxon>
        <taxon>Saprolegniomycetes</taxon>
        <taxon>Saprolegniales</taxon>
        <taxon>Saprolegniaceae</taxon>
        <taxon>Saprolegnia</taxon>
    </lineage>
</organism>
<dbReference type="NCBIfam" id="TIGR00633">
    <property type="entry name" value="xth"/>
    <property type="match status" value="1"/>
</dbReference>
<keyword evidence="3 11" id="KW-0863">Zinc-finger</keyword>